<reference evidence="2 3" key="1">
    <citation type="submission" date="2024-04" db="EMBL/GenBank/DDBJ databases">
        <title>Phyllosticta paracitricarpa is synonymous to the EU quarantine fungus P. citricarpa based on phylogenomic analyses.</title>
        <authorList>
            <consortium name="Lawrence Berkeley National Laboratory"/>
            <person name="Van Ingen-Buijs V.A."/>
            <person name="Van Westerhoven A.C."/>
            <person name="Haridas S."/>
            <person name="Skiadas P."/>
            <person name="Martin F."/>
            <person name="Groenewald J.Z."/>
            <person name="Crous P.W."/>
            <person name="Seidl M.F."/>
        </authorList>
    </citation>
    <scope>NUCLEOTIDE SEQUENCE [LARGE SCALE GENOMIC DNA]</scope>
    <source>
        <strain evidence="2 3">CBS 122670</strain>
    </source>
</reference>
<dbReference type="EMBL" id="JBBPDW010000069">
    <property type="protein sequence ID" value="KAK7529693.1"/>
    <property type="molecule type" value="Genomic_DNA"/>
</dbReference>
<evidence type="ECO:0000256" key="1">
    <source>
        <dbReference type="SAM" id="MobiDB-lite"/>
    </source>
</evidence>
<evidence type="ECO:0000313" key="3">
    <source>
        <dbReference type="Proteomes" id="UP001365128"/>
    </source>
</evidence>
<keyword evidence="3" id="KW-1185">Reference proteome</keyword>
<name>A0ABR1L382_9PEZI</name>
<proteinExistence type="predicted"/>
<comment type="caution">
    <text evidence="2">The sequence shown here is derived from an EMBL/GenBank/DDBJ whole genome shotgun (WGS) entry which is preliminary data.</text>
</comment>
<sequence>MGFGICVLGRAVMQESSAASAWDGAGGSPPQGSGRNCSAAAIVGVRLCPLPKPTSQLVSIPCSPLRLAVGWASTIRRVSPRFVSDVESHSLDRPCRLFKVGHIPQDAHRRASLMDAKTAIRAWEDALWTLGHDVSRFAARLLTSWPRPEAALGQSNPKGKRQRPGRASWGSAEVRADFPCQRFLPMLPPNCSHQGREVSSGSPDLGHLKVRGHGQQQRGTRRTEKRVMHLLDRDDEQGDRRGAVAAPLSNLLHRAAWAGMLAAVSTGEERVGRCCTGPHNFPSSLPPSPYSSIRSCFR</sequence>
<gene>
    <name evidence="2" type="ORF">IWX46DRAFT_585666</name>
</gene>
<feature type="compositionally biased region" description="Polar residues" evidence="1">
    <location>
        <begin position="193"/>
        <end position="202"/>
    </location>
</feature>
<evidence type="ECO:0000313" key="2">
    <source>
        <dbReference type="EMBL" id="KAK7529693.1"/>
    </source>
</evidence>
<accession>A0ABR1L382</accession>
<feature type="region of interest" description="Disordered" evidence="1">
    <location>
        <begin position="193"/>
        <end position="224"/>
    </location>
</feature>
<organism evidence="2 3">
    <name type="scientific">Phyllosticta citricarpa</name>
    <dbReference type="NCBI Taxonomy" id="55181"/>
    <lineage>
        <taxon>Eukaryota</taxon>
        <taxon>Fungi</taxon>
        <taxon>Dikarya</taxon>
        <taxon>Ascomycota</taxon>
        <taxon>Pezizomycotina</taxon>
        <taxon>Dothideomycetes</taxon>
        <taxon>Dothideomycetes incertae sedis</taxon>
        <taxon>Botryosphaeriales</taxon>
        <taxon>Phyllostictaceae</taxon>
        <taxon>Phyllosticta</taxon>
    </lineage>
</organism>
<protein>
    <submittedName>
        <fullName evidence="2">Uncharacterized protein</fullName>
    </submittedName>
</protein>
<dbReference type="Proteomes" id="UP001365128">
    <property type="component" value="Unassembled WGS sequence"/>
</dbReference>
<feature type="region of interest" description="Disordered" evidence="1">
    <location>
        <begin position="149"/>
        <end position="171"/>
    </location>
</feature>